<dbReference type="Gene3D" id="2.60.120.20">
    <property type="match status" value="1"/>
</dbReference>
<dbReference type="Pfam" id="PF00073">
    <property type="entry name" value="Rhv"/>
    <property type="match status" value="1"/>
</dbReference>
<dbReference type="CDD" id="cd00205">
    <property type="entry name" value="rhv_like"/>
    <property type="match status" value="1"/>
</dbReference>
<evidence type="ECO:0000259" key="5">
    <source>
        <dbReference type="Pfam" id="PF00073"/>
    </source>
</evidence>
<evidence type="ECO:0000256" key="1">
    <source>
        <dbReference type="ARBA" id="ARBA00004328"/>
    </source>
</evidence>
<organism evidence="6">
    <name type="scientific">Picornavirales sp</name>
    <dbReference type="NCBI Taxonomy" id="1955153"/>
    <lineage>
        <taxon>Viruses</taxon>
        <taxon>Riboviria</taxon>
        <taxon>Orthornavirae</taxon>
        <taxon>Pisuviricota</taxon>
        <taxon>Pisoniviricetes</taxon>
        <taxon>Picornavirales</taxon>
    </lineage>
</organism>
<dbReference type="GO" id="GO:0005198">
    <property type="term" value="F:structural molecule activity"/>
    <property type="evidence" value="ECO:0007669"/>
    <property type="project" value="InterPro"/>
</dbReference>
<evidence type="ECO:0000256" key="3">
    <source>
        <dbReference type="ARBA" id="ARBA00022844"/>
    </source>
</evidence>
<feature type="compositionally biased region" description="Basic and acidic residues" evidence="4">
    <location>
        <begin position="20"/>
        <end position="29"/>
    </location>
</feature>
<accession>A0A646R2B4</accession>
<evidence type="ECO:0000256" key="2">
    <source>
        <dbReference type="ARBA" id="ARBA00022561"/>
    </source>
</evidence>
<protein>
    <submittedName>
        <fullName evidence="6">Structural polyprotein 1</fullName>
    </submittedName>
</protein>
<keyword evidence="3" id="KW-0946">Virion</keyword>
<evidence type="ECO:0000256" key="4">
    <source>
        <dbReference type="SAM" id="MobiDB-lite"/>
    </source>
</evidence>
<evidence type="ECO:0000313" key="6">
    <source>
        <dbReference type="EMBL" id="QCH40772.1"/>
    </source>
</evidence>
<dbReference type="SUPFAM" id="SSF88633">
    <property type="entry name" value="Positive stranded ssRNA viruses"/>
    <property type="match status" value="1"/>
</dbReference>
<keyword evidence="2" id="KW-0167">Capsid protein</keyword>
<dbReference type="InterPro" id="IPR029053">
    <property type="entry name" value="Viral_coat"/>
</dbReference>
<feature type="domain" description="Picornavirus capsid" evidence="5">
    <location>
        <begin position="89"/>
        <end position="211"/>
    </location>
</feature>
<proteinExistence type="predicted"/>
<sequence>MPPSNIINMNTQPNTTQHNTPERNNHTDPELQHTEVDKIVNVQFAEEQPKVADDARLGTSLNVLPPSQEIQMPDASWFAAKQLAKPVVLARKDWTSDSAANADIYTVGFPAALQTIDTIHQETLRMYAFYKFNFTFRIQLNGTKFHSGQLLCSWDPFSMFNNTTDFRPFNVYSATGNPHVLLNASTNEPVEITIPYFHPKNFLATNNADDNNDLGTFRITVLNPLRYAEGSSPKLHLTVWFYAHT</sequence>
<name>A0A646R2B4_9VIRU</name>
<dbReference type="EMBL" id="MK468720">
    <property type="protein sequence ID" value="QCH40772.1"/>
    <property type="molecule type" value="Genomic_RNA"/>
</dbReference>
<feature type="compositionally biased region" description="Low complexity" evidence="4">
    <location>
        <begin position="8"/>
        <end position="19"/>
    </location>
</feature>
<feature type="region of interest" description="Disordered" evidence="4">
    <location>
        <begin position="1"/>
        <end position="29"/>
    </location>
</feature>
<reference evidence="6" key="1">
    <citation type="journal article" date="2019" name="Infect. Genet. Evol.">
        <title>Whole genome sequencing and phylogenetic characterization of a novel bat-associated picornavirus-like virus with an unusual genome organization.</title>
        <authorList>
            <person name="Temmam S."/>
            <person name="Hul V."/>
            <person name="Bigot T."/>
            <person name="Chretien D."/>
            <person name="Hoem T."/>
            <person name="Gorman C."/>
            <person name="Duong V."/>
            <person name="Dussart P."/>
            <person name="Cappelle J."/>
            <person name="Eloit M."/>
        </authorList>
    </citation>
    <scope>NUCLEOTIDE SEQUENCE</scope>
    <source>
        <strain evidence="6">D-16-0054</strain>
    </source>
</reference>
<dbReference type="InterPro" id="IPR033703">
    <property type="entry name" value="Rhv-like"/>
</dbReference>
<dbReference type="InterPro" id="IPR001676">
    <property type="entry name" value="Picornavirus_capsid"/>
</dbReference>
<dbReference type="GO" id="GO:0019028">
    <property type="term" value="C:viral capsid"/>
    <property type="evidence" value="ECO:0007669"/>
    <property type="project" value="UniProtKB-KW"/>
</dbReference>
<comment type="subcellular location">
    <subcellularLocation>
        <location evidence="1">Virion</location>
    </subcellularLocation>
</comment>